<dbReference type="EMBL" id="BFFO01000001">
    <property type="protein sequence ID" value="GBG96114.1"/>
    <property type="molecule type" value="Genomic_DNA"/>
</dbReference>
<protein>
    <submittedName>
        <fullName evidence="5">MarR family transcriptional regulator</fullName>
    </submittedName>
</protein>
<keyword evidence="3" id="KW-0804">Transcription</keyword>
<evidence type="ECO:0000313" key="6">
    <source>
        <dbReference type="Proteomes" id="UP000245021"/>
    </source>
</evidence>
<dbReference type="CDD" id="cd00090">
    <property type="entry name" value="HTH_ARSR"/>
    <property type="match status" value="1"/>
</dbReference>
<reference evidence="5 6" key="1">
    <citation type="journal article" date="2018" name="Genome Announc.">
        <title>Draft Genome Sequence of Lactococcus sp. Strain NtB2 (JCM 32569), Isolated from the Gut of the Higher Termite Nasutitermes takasagoensis.</title>
        <authorList>
            <person name="Noda S."/>
            <person name="Aihara C."/>
            <person name="Yuki M."/>
            <person name="Ohkuma M."/>
        </authorList>
    </citation>
    <scope>NUCLEOTIDE SEQUENCE [LARGE SCALE GENOMIC DNA]</scope>
    <source>
        <strain evidence="5 6">NtB2</strain>
    </source>
</reference>
<keyword evidence="6" id="KW-1185">Reference proteome</keyword>
<dbReference type="GO" id="GO:0003677">
    <property type="term" value="F:DNA binding"/>
    <property type="evidence" value="ECO:0007669"/>
    <property type="project" value="UniProtKB-KW"/>
</dbReference>
<sequence length="162" mass="18605">MITEENRGLASMLRQFQFSGKNNEQEWILKHLAPEMRPVAKGLSILGYHILSSLTTGDMTGRELSEVLDATRGGVSRAAQALLESEMIASYQLAEDKKKIYYRLTDQGWKLAAVHDAMHEVADAYQKRELFDHYTEKEKALVLRFLEDVKRVQNTVLKEEEF</sequence>
<dbReference type="InterPro" id="IPR011991">
    <property type="entry name" value="ArsR-like_HTH"/>
</dbReference>
<dbReference type="PANTHER" id="PTHR35790">
    <property type="entry name" value="HTH-TYPE TRANSCRIPTIONAL REGULATOR PCHR"/>
    <property type="match status" value="1"/>
</dbReference>
<dbReference type="GO" id="GO:0003700">
    <property type="term" value="F:DNA-binding transcription factor activity"/>
    <property type="evidence" value="ECO:0007669"/>
    <property type="project" value="InterPro"/>
</dbReference>
<dbReference type="PANTHER" id="PTHR35790:SF4">
    <property type="entry name" value="HTH-TYPE TRANSCRIPTIONAL REGULATOR PCHR"/>
    <property type="match status" value="1"/>
</dbReference>
<gene>
    <name evidence="5" type="primary">marR_2</name>
    <name evidence="5" type="ORF">NtB2_00218</name>
</gene>
<name>A0A2R5HDF6_9LACT</name>
<feature type="domain" description="HTH marR-type" evidence="4">
    <location>
        <begin position="22"/>
        <end position="151"/>
    </location>
</feature>
<dbReference type="RefSeq" id="WP_165814928.1">
    <property type="nucleotide sequence ID" value="NZ_BFFO01000001.1"/>
</dbReference>
<dbReference type="PROSITE" id="PS50995">
    <property type="entry name" value="HTH_MARR_2"/>
    <property type="match status" value="1"/>
</dbReference>
<dbReference type="InterPro" id="IPR052067">
    <property type="entry name" value="Metal_resp_HTH_trans_reg"/>
</dbReference>
<organism evidence="5 6">
    <name type="scientific">Lactococcus termiticola</name>
    <dbReference type="NCBI Taxonomy" id="2169526"/>
    <lineage>
        <taxon>Bacteria</taxon>
        <taxon>Bacillati</taxon>
        <taxon>Bacillota</taxon>
        <taxon>Bacilli</taxon>
        <taxon>Lactobacillales</taxon>
        <taxon>Streptococcaceae</taxon>
        <taxon>Lactococcus</taxon>
    </lineage>
</organism>
<keyword evidence="2" id="KW-0238">DNA-binding</keyword>
<evidence type="ECO:0000256" key="1">
    <source>
        <dbReference type="ARBA" id="ARBA00023015"/>
    </source>
</evidence>
<evidence type="ECO:0000256" key="2">
    <source>
        <dbReference type="ARBA" id="ARBA00023125"/>
    </source>
</evidence>
<dbReference type="InterPro" id="IPR036388">
    <property type="entry name" value="WH-like_DNA-bd_sf"/>
</dbReference>
<evidence type="ECO:0000259" key="4">
    <source>
        <dbReference type="PROSITE" id="PS50995"/>
    </source>
</evidence>
<dbReference type="SUPFAM" id="SSF46785">
    <property type="entry name" value="Winged helix' DNA-binding domain"/>
    <property type="match status" value="1"/>
</dbReference>
<dbReference type="Gene3D" id="1.10.10.10">
    <property type="entry name" value="Winged helix-like DNA-binding domain superfamily/Winged helix DNA-binding domain"/>
    <property type="match status" value="1"/>
</dbReference>
<dbReference type="Pfam" id="PF01638">
    <property type="entry name" value="HxlR"/>
    <property type="match status" value="1"/>
</dbReference>
<dbReference type="InterPro" id="IPR036390">
    <property type="entry name" value="WH_DNA-bd_sf"/>
</dbReference>
<accession>A0A2R5HDF6</accession>
<proteinExistence type="predicted"/>
<dbReference type="AlphaFoldDB" id="A0A2R5HDF6"/>
<dbReference type="InterPro" id="IPR002577">
    <property type="entry name" value="HTH_HxlR"/>
</dbReference>
<evidence type="ECO:0000256" key="3">
    <source>
        <dbReference type="ARBA" id="ARBA00023163"/>
    </source>
</evidence>
<comment type="caution">
    <text evidence="5">The sequence shown here is derived from an EMBL/GenBank/DDBJ whole genome shotgun (WGS) entry which is preliminary data.</text>
</comment>
<dbReference type="Proteomes" id="UP000245021">
    <property type="component" value="Unassembled WGS sequence"/>
</dbReference>
<dbReference type="InterPro" id="IPR000835">
    <property type="entry name" value="HTH_MarR-typ"/>
</dbReference>
<dbReference type="SMART" id="SM00347">
    <property type="entry name" value="HTH_MARR"/>
    <property type="match status" value="1"/>
</dbReference>
<keyword evidence="1" id="KW-0805">Transcription regulation</keyword>
<evidence type="ECO:0000313" key="5">
    <source>
        <dbReference type="EMBL" id="GBG96114.1"/>
    </source>
</evidence>